<comment type="subcellular location">
    <subcellularLocation>
        <location evidence="1">Membrane</location>
        <topology evidence="1">Multi-pass membrane protein</topology>
    </subcellularLocation>
</comment>
<gene>
    <name evidence="8" type="ORF">HJG63_019041</name>
</gene>
<protein>
    <submittedName>
        <fullName evidence="8">Trans-2,3-enoyl-CoA reductase</fullName>
    </submittedName>
</protein>
<dbReference type="PROSITE" id="PS50244">
    <property type="entry name" value="S5A_REDUCTASE"/>
    <property type="match status" value="1"/>
</dbReference>
<evidence type="ECO:0000259" key="7">
    <source>
        <dbReference type="Pfam" id="PF02544"/>
    </source>
</evidence>
<keyword evidence="3" id="KW-0812">Transmembrane</keyword>
<feature type="domain" description="3-oxo-5-alpha-steroid 4-dehydrogenase C-terminal" evidence="7">
    <location>
        <begin position="221"/>
        <end position="261"/>
    </location>
</feature>
<dbReference type="InterPro" id="IPR001104">
    <property type="entry name" value="3-oxo-5_a-steroid_4-DH_C"/>
</dbReference>
<evidence type="ECO:0000256" key="5">
    <source>
        <dbReference type="ARBA" id="ARBA00023136"/>
    </source>
</evidence>
<evidence type="ECO:0000256" key="4">
    <source>
        <dbReference type="ARBA" id="ARBA00022989"/>
    </source>
</evidence>
<accession>A0A7J8BWF8</accession>
<organism evidence="8 9">
    <name type="scientific">Rousettus aegyptiacus</name>
    <name type="common">Egyptian fruit bat</name>
    <name type="synonym">Pteropus aegyptiacus</name>
    <dbReference type="NCBI Taxonomy" id="9407"/>
    <lineage>
        <taxon>Eukaryota</taxon>
        <taxon>Metazoa</taxon>
        <taxon>Chordata</taxon>
        <taxon>Craniata</taxon>
        <taxon>Vertebrata</taxon>
        <taxon>Euteleostomi</taxon>
        <taxon>Mammalia</taxon>
        <taxon>Eutheria</taxon>
        <taxon>Laurasiatheria</taxon>
        <taxon>Chiroptera</taxon>
        <taxon>Yinpterochiroptera</taxon>
        <taxon>Pteropodoidea</taxon>
        <taxon>Pteropodidae</taxon>
        <taxon>Rousettinae</taxon>
        <taxon>Rousettus</taxon>
    </lineage>
</organism>
<evidence type="ECO:0000313" key="8">
    <source>
        <dbReference type="EMBL" id="KAF6402650.1"/>
    </source>
</evidence>
<feature type="region of interest" description="Disordered" evidence="6">
    <location>
        <begin position="12"/>
        <end position="42"/>
    </location>
</feature>
<dbReference type="PANTHER" id="PTHR10556">
    <property type="entry name" value="3-OXO-5-ALPHA-STEROID 4-DEHYDROGENASE"/>
    <property type="match status" value="1"/>
</dbReference>
<name>A0A7J8BWF8_ROUAE</name>
<evidence type="ECO:0000256" key="6">
    <source>
        <dbReference type="SAM" id="MobiDB-lite"/>
    </source>
</evidence>
<comment type="similarity">
    <text evidence="2">Belongs to the steroid 5-alpha reductase family.</text>
</comment>
<feature type="domain" description="3-oxo-5-alpha-steroid 4-dehydrogenase C-terminal" evidence="7">
    <location>
        <begin position="119"/>
        <end position="193"/>
    </location>
</feature>
<proteinExistence type="inferred from homology"/>
<evidence type="ECO:0000313" key="9">
    <source>
        <dbReference type="Proteomes" id="UP000593571"/>
    </source>
</evidence>
<dbReference type="GO" id="GO:0016627">
    <property type="term" value="F:oxidoreductase activity, acting on the CH-CH group of donors"/>
    <property type="evidence" value="ECO:0007669"/>
    <property type="project" value="InterPro"/>
</dbReference>
<dbReference type="Pfam" id="PF02544">
    <property type="entry name" value="Steroid_dh"/>
    <property type="match status" value="2"/>
</dbReference>
<dbReference type="AlphaFoldDB" id="A0A7J8BWF8"/>
<comment type="caution">
    <text evidence="8">The sequence shown here is derived from an EMBL/GenBank/DDBJ whole genome shotgun (WGS) entry which is preliminary data.</text>
</comment>
<dbReference type="EMBL" id="JACASE010000016">
    <property type="protein sequence ID" value="KAF6402650.1"/>
    <property type="molecule type" value="Genomic_DNA"/>
</dbReference>
<dbReference type="Proteomes" id="UP000593571">
    <property type="component" value="Unassembled WGS sequence"/>
</dbReference>
<reference evidence="8 9" key="1">
    <citation type="journal article" date="2020" name="Nature">
        <title>Six reference-quality genomes reveal evolution of bat adaptations.</title>
        <authorList>
            <person name="Jebb D."/>
            <person name="Huang Z."/>
            <person name="Pippel M."/>
            <person name="Hughes G.M."/>
            <person name="Lavrichenko K."/>
            <person name="Devanna P."/>
            <person name="Winkler S."/>
            <person name="Jermiin L.S."/>
            <person name="Skirmuntt E.C."/>
            <person name="Katzourakis A."/>
            <person name="Burkitt-Gray L."/>
            <person name="Ray D.A."/>
            <person name="Sullivan K.A.M."/>
            <person name="Roscito J.G."/>
            <person name="Kirilenko B.M."/>
            <person name="Davalos L.M."/>
            <person name="Corthals A.P."/>
            <person name="Power M.L."/>
            <person name="Jones G."/>
            <person name="Ransome R.D."/>
            <person name="Dechmann D.K.N."/>
            <person name="Locatelli A.G."/>
            <person name="Puechmaille S.J."/>
            <person name="Fedrigo O."/>
            <person name="Jarvis E.D."/>
            <person name="Hiller M."/>
            <person name="Vernes S.C."/>
            <person name="Myers E.W."/>
            <person name="Teeling E.C."/>
        </authorList>
    </citation>
    <scope>NUCLEOTIDE SEQUENCE [LARGE SCALE GENOMIC DNA]</scope>
    <source>
        <strain evidence="8">MRouAeg1</strain>
        <tissue evidence="8">Muscle</tissue>
    </source>
</reference>
<dbReference type="InterPro" id="IPR039357">
    <property type="entry name" value="SRD5A/TECR"/>
</dbReference>
<dbReference type="GO" id="GO:0042761">
    <property type="term" value="P:very long-chain fatty acid biosynthetic process"/>
    <property type="evidence" value="ECO:0007669"/>
    <property type="project" value="TreeGrafter"/>
</dbReference>
<dbReference type="GO" id="GO:0016020">
    <property type="term" value="C:membrane"/>
    <property type="evidence" value="ECO:0007669"/>
    <property type="project" value="UniProtKB-SubCell"/>
</dbReference>
<keyword evidence="9" id="KW-1185">Reference proteome</keyword>
<dbReference type="PANTHER" id="PTHR10556:SF31">
    <property type="entry name" value="VERY-LONG-CHAIN ENOYL-COA REDUCTASE"/>
    <property type="match status" value="1"/>
</dbReference>
<keyword evidence="5" id="KW-0472">Membrane</keyword>
<evidence type="ECO:0000256" key="3">
    <source>
        <dbReference type="ARBA" id="ARBA00022692"/>
    </source>
</evidence>
<sequence>MPLRNIFKVRLLPSVPDSSTQPRPLSPPHPRPTHMALTPPTQALPSALPSPILALLPFRTAPTTGASLRGWPITSTTLSTRPLVSGFGDPAPPASHHPPLGSPHGPPFSASFLAYGAQQVKLALAIFVICQLGNFSIHMALRDLRPAGSKTRKIPYPTKNPFTWLFLLVSCPNYTYEVGSWIGFAIMTQCLPGEPAPFPQVGPAVPGHAALPDPLLCPAVALFSLVGFTQMTIWAKGKHRSYLKEFRDYPPLRMPIIPFLL</sequence>
<keyword evidence="4" id="KW-1133">Transmembrane helix</keyword>
<evidence type="ECO:0000256" key="2">
    <source>
        <dbReference type="ARBA" id="ARBA00007742"/>
    </source>
</evidence>
<evidence type="ECO:0000256" key="1">
    <source>
        <dbReference type="ARBA" id="ARBA00004141"/>
    </source>
</evidence>